<name>A0A1G2LSS9_9BACT</name>
<evidence type="ECO:0000256" key="4">
    <source>
        <dbReference type="ARBA" id="ARBA00022695"/>
    </source>
</evidence>
<keyword evidence="8" id="KW-0694">RNA-binding</keyword>
<keyword evidence="2 8" id="KW-0808">Transferase</keyword>
<dbReference type="Proteomes" id="UP000177171">
    <property type="component" value="Unassembled WGS sequence"/>
</dbReference>
<feature type="domain" description="HD/PDEase" evidence="9">
    <location>
        <begin position="259"/>
        <end position="421"/>
    </location>
</feature>
<organism evidence="10 11">
    <name type="scientific">Candidatus Sungbacteria bacterium RIFCSPLOWO2_12_FULL_41_11</name>
    <dbReference type="NCBI Taxonomy" id="1802286"/>
    <lineage>
        <taxon>Bacteria</taxon>
        <taxon>Candidatus Sungiibacteriota</taxon>
    </lineage>
</organism>
<dbReference type="PANTHER" id="PTHR46173">
    <property type="entry name" value="CCA TRNA NUCLEOTIDYLTRANSFERASE 1, MITOCHONDRIAL"/>
    <property type="match status" value="1"/>
</dbReference>
<dbReference type="InterPro" id="IPR006674">
    <property type="entry name" value="HD_domain"/>
</dbReference>
<evidence type="ECO:0000256" key="3">
    <source>
        <dbReference type="ARBA" id="ARBA00022694"/>
    </source>
</evidence>
<evidence type="ECO:0000256" key="2">
    <source>
        <dbReference type="ARBA" id="ARBA00022679"/>
    </source>
</evidence>
<evidence type="ECO:0000256" key="5">
    <source>
        <dbReference type="ARBA" id="ARBA00022723"/>
    </source>
</evidence>
<evidence type="ECO:0000256" key="1">
    <source>
        <dbReference type="ARBA" id="ARBA00001946"/>
    </source>
</evidence>
<comment type="cofactor">
    <cofactor evidence="1">
        <name>Mg(2+)</name>
        <dbReference type="ChEBI" id="CHEBI:18420"/>
    </cofactor>
</comment>
<evidence type="ECO:0000256" key="8">
    <source>
        <dbReference type="RuleBase" id="RU003953"/>
    </source>
</evidence>
<keyword evidence="5" id="KW-0479">Metal-binding</keyword>
<evidence type="ECO:0000256" key="7">
    <source>
        <dbReference type="ARBA" id="ARBA00022842"/>
    </source>
</evidence>
<comment type="caution">
    <text evidence="10">The sequence shown here is derived from an EMBL/GenBank/DDBJ whole genome shotgun (WGS) entry which is preliminary data.</text>
</comment>
<dbReference type="Gene3D" id="1.10.246.80">
    <property type="match status" value="1"/>
</dbReference>
<dbReference type="NCBIfam" id="TIGR00277">
    <property type="entry name" value="HDIG"/>
    <property type="match status" value="1"/>
</dbReference>
<evidence type="ECO:0000313" key="11">
    <source>
        <dbReference type="Proteomes" id="UP000177171"/>
    </source>
</evidence>
<dbReference type="GO" id="GO:0000166">
    <property type="term" value="F:nucleotide binding"/>
    <property type="evidence" value="ECO:0007669"/>
    <property type="project" value="UniProtKB-KW"/>
</dbReference>
<dbReference type="InterPro" id="IPR050264">
    <property type="entry name" value="Bact_CCA-adding_enz_type3_sf"/>
</dbReference>
<comment type="similarity">
    <text evidence="8">Belongs to the tRNA nucleotidyltransferase/poly(A) polymerase family.</text>
</comment>
<gene>
    <name evidence="10" type="ORF">A3G49_05600</name>
</gene>
<dbReference type="Pfam" id="PF01743">
    <property type="entry name" value="PolyA_pol"/>
    <property type="match status" value="1"/>
</dbReference>
<accession>A0A1G2LSS9</accession>
<dbReference type="SMART" id="SM00471">
    <property type="entry name" value="HDc"/>
    <property type="match status" value="1"/>
</dbReference>
<dbReference type="AlphaFoldDB" id="A0A1G2LSS9"/>
<dbReference type="GO" id="GO:0046872">
    <property type="term" value="F:metal ion binding"/>
    <property type="evidence" value="ECO:0007669"/>
    <property type="project" value="UniProtKB-KW"/>
</dbReference>
<dbReference type="InterPro" id="IPR003607">
    <property type="entry name" value="HD/PDEase_dom"/>
</dbReference>
<dbReference type="InterPro" id="IPR043519">
    <property type="entry name" value="NT_sf"/>
</dbReference>
<keyword evidence="4" id="KW-0548">Nucleotidyltransferase</keyword>
<dbReference type="GO" id="GO:0016779">
    <property type="term" value="F:nucleotidyltransferase activity"/>
    <property type="evidence" value="ECO:0007669"/>
    <property type="project" value="UniProtKB-KW"/>
</dbReference>
<dbReference type="Gene3D" id="3.30.460.10">
    <property type="entry name" value="Beta Polymerase, domain 2"/>
    <property type="match status" value="1"/>
</dbReference>
<proteinExistence type="inferred from homology"/>
<dbReference type="PROSITE" id="PS51257">
    <property type="entry name" value="PROKAR_LIPOPROTEIN"/>
    <property type="match status" value="1"/>
</dbReference>
<evidence type="ECO:0000256" key="6">
    <source>
        <dbReference type="ARBA" id="ARBA00022741"/>
    </source>
</evidence>
<dbReference type="PANTHER" id="PTHR46173:SF1">
    <property type="entry name" value="CCA TRNA NUCLEOTIDYLTRANSFERASE 1, MITOCHONDRIAL"/>
    <property type="match status" value="1"/>
</dbReference>
<keyword evidence="7" id="KW-0460">Magnesium</keyword>
<dbReference type="InterPro" id="IPR006675">
    <property type="entry name" value="HDIG_dom"/>
</dbReference>
<dbReference type="CDD" id="cd00077">
    <property type="entry name" value="HDc"/>
    <property type="match status" value="1"/>
</dbReference>
<dbReference type="GO" id="GO:0000049">
    <property type="term" value="F:tRNA binding"/>
    <property type="evidence" value="ECO:0007669"/>
    <property type="project" value="TreeGrafter"/>
</dbReference>
<keyword evidence="6" id="KW-0547">Nucleotide-binding</keyword>
<protein>
    <recommendedName>
        <fullName evidence="9">HD/PDEase domain-containing protein</fullName>
    </recommendedName>
</protein>
<reference evidence="10 11" key="1">
    <citation type="journal article" date="2016" name="Nat. Commun.">
        <title>Thousands of microbial genomes shed light on interconnected biogeochemical processes in an aquifer system.</title>
        <authorList>
            <person name="Anantharaman K."/>
            <person name="Brown C.T."/>
            <person name="Hug L.A."/>
            <person name="Sharon I."/>
            <person name="Castelle C.J."/>
            <person name="Probst A.J."/>
            <person name="Thomas B.C."/>
            <person name="Singh A."/>
            <person name="Wilkins M.J."/>
            <person name="Karaoz U."/>
            <person name="Brodie E.L."/>
            <person name="Williams K.H."/>
            <person name="Hubbard S.S."/>
            <person name="Banfield J.F."/>
        </authorList>
    </citation>
    <scope>NUCLEOTIDE SEQUENCE [LARGE SCALE GENOMIC DNA]</scope>
</reference>
<dbReference type="SUPFAM" id="SSF81301">
    <property type="entry name" value="Nucleotidyltransferase"/>
    <property type="match status" value="1"/>
</dbReference>
<dbReference type="Pfam" id="PF12627">
    <property type="entry name" value="PolyA_pol_RNAbd"/>
    <property type="match status" value="1"/>
</dbReference>
<dbReference type="InterPro" id="IPR002646">
    <property type="entry name" value="PolA_pol_head_dom"/>
</dbReference>
<dbReference type="CDD" id="cd05398">
    <property type="entry name" value="NT_ClassII-CCAase"/>
    <property type="match status" value="1"/>
</dbReference>
<evidence type="ECO:0000313" key="10">
    <source>
        <dbReference type="EMBL" id="OHA14667.1"/>
    </source>
</evidence>
<keyword evidence="3" id="KW-0819">tRNA processing</keyword>
<dbReference type="EMBL" id="MHQY01000005">
    <property type="protein sequence ID" value="OHA14667.1"/>
    <property type="molecule type" value="Genomic_DNA"/>
</dbReference>
<evidence type="ECO:0000259" key="9">
    <source>
        <dbReference type="SMART" id="SM00471"/>
    </source>
</evidence>
<sequence>MKIPKEISEVAEKLQAQGFQAYVVGGCARDLLLGIKPADWDITTDAKPEEIQKIFPDSFYANQFLTVTVRTDAEDETVKEVEITTFRAEGRYTDKRHPDEVRFAETLEEDLSRRDFTINAIALEATSDKRQATSNMSHVPCLMSLIDPFDGQADLEKKLIRAVGEAEKRFEEDALRMLRAARFASHFGFFIEEKTLEAIKNNAGWLQAISKERIRDEFIKIVASKNAKEGMELLRETGILKHIVPELLEGYGVGQNKHHIYTVWEHNLRALEYGASQNYPVDVRIAALFHDIGKPRAKRGEGPDSTFYGHDVVGGKMSFEILTRLRFPAKTAEKIAKLVRWHLFNYKLRRDAEEEIRKELGEKPNPLDPEEIELKGQNYTTDASIRRLIRNIGPENMDDLVKVRICDRIGSGVPKAVPYRLRHFQYRVEKILREGEAVKVTMLKINGDDLKKLLNLSQGPKIGHILNALFEEALDDAAKNNREYLELRAVKLNKLSEEELVEFRKKAQNKVELIEEKRDAEIKKRYWVK</sequence>
<dbReference type="SUPFAM" id="SSF81891">
    <property type="entry name" value="Poly A polymerase C-terminal region-like"/>
    <property type="match status" value="1"/>
</dbReference>
<dbReference type="GO" id="GO:0008033">
    <property type="term" value="P:tRNA processing"/>
    <property type="evidence" value="ECO:0007669"/>
    <property type="project" value="UniProtKB-KW"/>
</dbReference>
<dbReference type="Pfam" id="PF01966">
    <property type="entry name" value="HD"/>
    <property type="match status" value="1"/>
</dbReference>
<dbReference type="InterPro" id="IPR032828">
    <property type="entry name" value="PolyA_RNA-bd"/>
</dbReference>
<dbReference type="Gene3D" id="1.10.3090.10">
    <property type="entry name" value="cca-adding enzyme, domain 2"/>
    <property type="match status" value="1"/>
</dbReference>